<evidence type="ECO:0000313" key="3">
    <source>
        <dbReference type="Proteomes" id="UP000504607"/>
    </source>
</evidence>
<accession>A0A6I9QYY9</accession>
<dbReference type="RefSeq" id="XP_010917667.1">
    <property type="nucleotide sequence ID" value="XM_010919365.3"/>
</dbReference>
<evidence type="ECO:0000256" key="1">
    <source>
        <dbReference type="ARBA" id="ARBA00009207"/>
    </source>
</evidence>
<dbReference type="GO" id="GO:0030289">
    <property type="term" value="C:protein phosphatase 4 complex"/>
    <property type="evidence" value="ECO:0007669"/>
    <property type="project" value="InterPro"/>
</dbReference>
<dbReference type="KEGG" id="egu:105042241"/>
<dbReference type="AlphaFoldDB" id="A0A6I9QYY9"/>
<reference evidence="4 5" key="1">
    <citation type="submission" date="2025-04" db="UniProtKB">
        <authorList>
            <consortium name="RefSeq"/>
        </authorList>
    </citation>
    <scope>IDENTIFICATION</scope>
</reference>
<dbReference type="GO" id="GO:0005737">
    <property type="term" value="C:cytoplasm"/>
    <property type="evidence" value="ECO:0007669"/>
    <property type="project" value="TreeGrafter"/>
</dbReference>
<keyword evidence="3" id="KW-1185">Reference proteome</keyword>
<feature type="compositionally biased region" description="Basic and acidic residues" evidence="2">
    <location>
        <begin position="223"/>
        <end position="239"/>
    </location>
</feature>
<dbReference type="RefSeq" id="XP_029119529.1">
    <property type="nucleotide sequence ID" value="XM_029263696.1"/>
</dbReference>
<feature type="region of interest" description="Disordered" evidence="2">
    <location>
        <begin position="1"/>
        <end position="34"/>
    </location>
</feature>
<dbReference type="PANTHER" id="PTHR16487">
    <property type="entry name" value="PPP4R2-RELATED PROTEIN"/>
    <property type="match status" value="1"/>
</dbReference>
<name>A0A6I9QYY9_ELAGV</name>
<dbReference type="PANTHER" id="PTHR16487:SF0">
    <property type="entry name" value="PROTEIN PHOSPHATASE 4 REGULATORY SUBUNIT 2-RELATED"/>
    <property type="match status" value="1"/>
</dbReference>
<protein>
    <submittedName>
        <fullName evidence="4 5">Serine/threonine-protein phosphatase 4 regulatory subunit 2-B isoform X1</fullName>
    </submittedName>
</protein>
<evidence type="ECO:0000313" key="4">
    <source>
        <dbReference type="RefSeq" id="XP_010917667.1"/>
    </source>
</evidence>
<organism evidence="3 4">
    <name type="scientific">Elaeis guineensis var. tenera</name>
    <name type="common">Oil palm</name>
    <dbReference type="NCBI Taxonomy" id="51953"/>
    <lineage>
        <taxon>Eukaryota</taxon>
        <taxon>Viridiplantae</taxon>
        <taxon>Streptophyta</taxon>
        <taxon>Embryophyta</taxon>
        <taxon>Tracheophyta</taxon>
        <taxon>Spermatophyta</taxon>
        <taxon>Magnoliopsida</taxon>
        <taxon>Liliopsida</taxon>
        <taxon>Arecaceae</taxon>
        <taxon>Arecoideae</taxon>
        <taxon>Cocoseae</taxon>
        <taxon>Elaeidinae</taxon>
        <taxon>Elaeis</taxon>
    </lineage>
</organism>
<dbReference type="Proteomes" id="UP000504607">
    <property type="component" value="Chromosome 3"/>
</dbReference>
<sequence>MENPIMENPQSATFSSTDVDHHSENMIPHHPNDEEAELKCDVSAEEIRSIMEVIAATGKFWHDWDMLKSLLSFRLKQVLAEYPEAQMVSGVESQQSSLSGETYPELVKRLDEALLSFVEGPPFTLQRLCEILLNPKGTYTNLSKLALALEKNLLVTSTLTMCTDPYPTEVVQKPDEPDKASEVPSGQTDPVPNGVETVAGDGDEEMTDAEADENTTNTDSEMQEEKVTETSDGDSDIRSDANPSQELCTSSEQQNR</sequence>
<dbReference type="InterPro" id="IPR015267">
    <property type="entry name" value="PPP4R2"/>
</dbReference>
<feature type="region of interest" description="Disordered" evidence="2">
    <location>
        <begin position="165"/>
        <end position="256"/>
    </location>
</feature>
<comment type="similarity">
    <text evidence="1">Belongs to the PPP4R2 family.</text>
</comment>
<dbReference type="Pfam" id="PF09184">
    <property type="entry name" value="PPP4R2"/>
    <property type="match status" value="1"/>
</dbReference>
<feature type="compositionally biased region" description="Polar residues" evidence="2">
    <location>
        <begin position="8"/>
        <end position="17"/>
    </location>
</feature>
<dbReference type="GO" id="GO:0019888">
    <property type="term" value="F:protein phosphatase regulator activity"/>
    <property type="evidence" value="ECO:0007669"/>
    <property type="project" value="InterPro"/>
</dbReference>
<evidence type="ECO:0000313" key="5">
    <source>
        <dbReference type="RefSeq" id="XP_029119529.1"/>
    </source>
</evidence>
<gene>
    <name evidence="4 5" type="primary">LOC105042241</name>
</gene>
<dbReference type="GO" id="GO:0005634">
    <property type="term" value="C:nucleus"/>
    <property type="evidence" value="ECO:0007669"/>
    <property type="project" value="TreeGrafter"/>
</dbReference>
<proteinExistence type="inferred from homology"/>
<dbReference type="GeneID" id="105042241"/>
<evidence type="ECO:0000256" key="2">
    <source>
        <dbReference type="SAM" id="MobiDB-lite"/>
    </source>
</evidence>
<feature type="compositionally biased region" description="Polar residues" evidence="2">
    <location>
        <begin position="241"/>
        <end position="256"/>
    </location>
</feature>
<dbReference type="OrthoDB" id="341898at2759"/>
<feature type="compositionally biased region" description="Basic and acidic residues" evidence="2">
    <location>
        <begin position="172"/>
        <end position="181"/>
    </location>
</feature>
<feature type="compositionally biased region" description="Acidic residues" evidence="2">
    <location>
        <begin position="201"/>
        <end position="213"/>
    </location>
</feature>